<comment type="similarity">
    <text evidence="2">Belongs to the synaptobrevin family.</text>
</comment>
<organism evidence="6 7">
    <name type="scientific">Prorocentrum cordatum</name>
    <dbReference type="NCBI Taxonomy" id="2364126"/>
    <lineage>
        <taxon>Eukaryota</taxon>
        <taxon>Sar</taxon>
        <taxon>Alveolata</taxon>
        <taxon>Dinophyceae</taxon>
        <taxon>Prorocentrales</taxon>
        <taxon>Prorocentraceae</taxon>
        <taxon>Prorocentrum</taxon>
    </lineage>
</organism>
<name>A0ABN9SXK8_9DINO</name>
<evidence type="ECO:0000259" key="5">
    <source>
        <dbReference type="PROSITE" id="PS50859"/>
    </source>
</evidence>
<dbReference type="Gene3D" id="3.30.450.50">
    <property type="entry name" value="Longin domain"/>
    <property type="match status" value="1"/>
</dbReference>
<feature type="domain" description="Longin" evidence="5">
    <location>
        <begin position="1"/>
        <end position="43"/>
    </location>
</feature>
<evidence type="ECO:0000256" key="2">
    <source>
        <dbReference type="ARBA" id="ARBA00008025"/>
    </source>
</evidence>
<dbReference type="InterPro" id="IPR011012">
    <property type="entry name" value="Longin-like_dom_sf"/>
</dbReference>
<sequence length="70" mass="7230">MCYTWVNPQGVAAAVLVDAEYPQRVAFGLASEAVRMFLESSSRASGKAGHAAGVPSDPGAVREVPEPRGG</sequence>
<keyword evidence="7" id="KW-1185">Reference proteome</keyword>
<proteinExistence type="inferred from homology"/>
<evidence type="ECO:0000256" key="1">
    <source>
        <dbReference type="ARBA" id="ARBA00004370"/>
    </source>
</evidence>
<evidence type="ECO:0000313" key="6">
    <source>
        <dbReference type="EMBL" id="CAK0837322.1"/>
    </source>
</evidence>
<evidence type="ECO:0000256" key="3">
    <source>
        <dbReference type="ARBA" id="ARBA00023136"/>
    </source>
</evidence>
<evidence type="ECO:0000256" key="4">
    <source>
        <dbReference type="SAM" id="MobiDB-lite"/>
    </source>
</evidence>
<feature type="region of interest" description="Disordered" evidence="4">
    <location>
        <begin position="41"/>
        <end position="70"/>
    </location>
</feature>
<dbReference type="PROSITE" id="PS50859">
    <property type="entry name" value="LONGIN"/>
    <property type="match status" value="1"/>
</dbReference>
<dbReference type="EMBL" id="CAUYUJ010014144">
    <property type="protein sequence ID" value="CAK0837322.1"/>
    <property type="molecule type" value="Genomic_DNA"/>
</dbReference>
<accession>A0ABN9SXK8</accession>
<evidence type="ECO:0000313" key="7">
    <source>
        <dbReference type="Proteomes" id="UP001189429"/>
    </source>
</evidence>
<reference evidence="6" key="1">
    <citation type="submission" date="2023-10" db="EMBL/GenBank/DDBJ databases">
        <authorList>
            <person name="Chen Y."/>
            <person name="Shah S."/>
            <person name="Dougan E. K."/>
            <person name="Thang M."/>
            <person name="Chan C."/>
        </authorList>
    </citation>
    <scope>NUCLEOTIDE SEQUENCE [LARGE SCALE GENOMIC DNA]</scope>
</reference>
<protein>
    <recommendedName>
        <fullName evidence="5">Longin domain-containing protein</fullName>
    </recommendedName>
</protein>
<keyword evidence="3" id="KW-0472">Membrane</keyword>
<dbReference type="SUPFAM" id="SSF64356">
    <property type="entry name" value="SNARE-like"/>
    <property type="match status" value="1"/>
</dbReference>
<comment type="caution">
    <text evidence="6">The sequence shown here is derived from an EMBL/GenBank/DDBJ whole genome shotgun (WGS) entry which is preliminary data.</text>
</comment>
<dbReference type="InterPro" id="IPR010908">
    <property type="entry name" value="Longin_dom"/>
</dbReference>
<dbReference type="Proteomes" id="UP001189429">
    <property type="component" value="Unassembled WGS sequence"/>
</dbReference>
<comment type="subcellular location">
    <subcellularLocation>
        <location evidence="1">Membrane</location>
    </subcellularLocation>
</comment>
<gene>
    <name evidence="6" type="ORF">PCOR1329_LOCUS33552</name>
</gene>
<feature type="non-terminal residue" evidence="6">
    <location>
        <position position="70"/>
    </location>
</feature>